<name>A0ABX3SA36_MYCBC</name>
<reference evidence="1 2" key="1">
    <citation type="submission" date="2017-02" db="EMBL/GenBank/DDBJ databases">
        <title>The new phylogeny of genus Mycobacterium.</title>
        <authorList>
            <person name="Tortoli E."/>
            <person name="Trovato A."/>
            <person name="Cirillo D.M."/>
        </authorList>
    </citation>
    <scope>NUCLEOTIDE SEQUENCE [LARGE SCALE GENOMIC DNA]</scope>
    <source>
        <strain evidence="1 2">DSM 45439</strain>
    </source>
</reference>
<protein>
    <submittedName>
        <fullName evidence="1">Uncharacterized protein</fullName>
    </submittedName>
</protein>
<proteinExistence type="predicted"/>
<dbReference type="EMBL" id="MVHL01000041">
    <property type="protein sequence ID" value="ORA44788.1"/>
    <property type="molecule type" value="Genomic_DNA"/>
</dbReference>
<sequence length="83" mass="8732">MPSNDLCTATAILRTMAAVDPQHPTVGQGSLMLASTGCSASCAGSTTKAWHEIRHLCPKRSKACEALLGVGYHQSSVTDSMKR</sequence>
<comment type="caution">
    <text evidence="1">The sequence shown here is derived from an EMBL/GenBank/DDBJ whole genome shotgun (WGS) entry which is preliminary data.</text>
</comment>
<evidence type="ECO:0000313" key="2">
    <source>
        <dbReference type="Proteomes" id="UP000192293"/>
    </source>
</evidence>
<organism evidence="1 2">
    <name type="scientific">Mycobacterium bouchedurhonense</name>
    <dbReference type="NCBI Taxonomy" id="701041"/>
    <lineage>
        <taxon>Bacteria</taxon>
        <taxon>Bacillati</taxon>
        <taxon>Actinomycetota</taxon>
        <taxon>Actinomycetes</taxon>
        <taxon>Mycobacteriales</taxon>
        <taxon>Mycobacteriaceae</taxon>
        <taxon>Mycobacterium</taxon>
        <taxon>Mycobacterium avium complex (MAC)</taxon>
    </lineage>
</organism>
<keyword evidence="2" id="KW-1185">Reference proteome</keyword>
<evidence type="ECO:0000313" key="1">
    <source>
        <dbReference type="EMBL" id="ORA44788.1"/>
    </source>
</evidence>
<gene>
    <name evidence="1" type="ORF">BST19_21000</name>
</gene>
<accession>A0ABX3SA36</accession>
<dbReference type="Proteomes" id="UP000192293">
    <property type="component" value="Unassembled WGS sequence"/>
</dbReference>